<dbReference type="Proteomes" id="UP000253729">
    <property type="component" value="Unassembled WGS sequence"/>
</dbReference>
<proteinExistence type="predicted"/>
<dbReference type="RefSeq" id="XP_026632163.1">
    <property type="nucleotide sequence ID" value="XM_026764067.1"/>
</dbReference>
<name>A0A3F3QIY4_9EURO</name>
<dbReference type="GeneID" id="38132423"/>
<evidence type="ECO:0000313" key="1">
    <source>
        <dbReference type="EMBL" id="RDH39141.1"/>
    </source>
</evidence>
<gene>
    <name evidence="1" type="ORF">BDQ94DRAFT_132471</name>
</gene>
<protein>
    <submittedName>
        <fullName evidence="1">Uncharacterized protein</fullName>
    </submittedName>
</protein>
<dbReference type="AlphaFoldDB" id="A0A3F3QIY4"/>
<keyword evidence="2" id="KW-1185">Reference proteome</keyword>
<evidence type="ECO:0000313" key="2">
    <source>
        <dbReference type="Proteomes" id="UP000253729"/>
    </source>
</evidence>
<organism evidence="1 2">
    <name type="scientific">Aspergillus welwitschiae</name>
    <dbReference type="NCBI Taxonomy" id="1341132"/>
    <lineage>
        <taxon>Eukaryota</taxon>
        <taxon>Fungi</taxon>
        <taxon>Dikarya</taxon>
        <taxon>Ascomycota</taxon>
        <taxon>Pezizomycotina</taxon>
        <taxon>Eurotiomycetes</taxon>
        <taxon>Eurotiomycetidae</taxon>
        <taxon>Eurotiales</taxon>
        <taxon>Aspergillaceae</taxon>
        <taxon>Aspergillus</taxon>
        <taxon>Aspergillus subgen. Circumdati</taxon>
    </lineage>
</organism>
<accession>A0A3F3QIY4</accession>
<reference evidence="1 2" key="1">
    <citation type="submission" date="2018-07" db="EMBL/GenBank/DDBJ databases">
        <title>The genomes of Aspergillus section Nigri reveals drivers in fungal speciation.</title>
        <authorList>
            <consortium name="DOE Joint Genome Institute"/>
            <person name="Vesth T.C."/>
            <person name="Nybo J."/>
            <person name="Theobald S."/>
            <person name="Brandl J."/>
            <person name="Frisvad J.C."/>
            <person name="Nielsen K.F."/>
            <person name="Lyhne E.K."/>
            <person name="Kogle M.E."/>
            <person name="Kuo A."/>
            <person name="Riley R."/>
            <person name="Clum A."/>
            <person name="Nolan M."/>
            <person name="Lipzen A."/>
            <person name="Salamov A."/>
            <person name="Henrissat B."/>
            <person name="Wiebenga A."/>
            <person name="De vries R.P."/>
            <person name="Grigoriev I.V."/>
            <person name="Mortensen U.H."/>
            <person name="Andersen M.R."/>
            <person name="Baker S.E."/>
        </authorList>
    </citation>
    <scope>NUCLEOTIDE SEQUENCE [LARGE SCALE GENOMIC DNA]</scope>
    <source>
        <strain evidence="1 2">CBS 139.54b</strain>
    </source>
</reference>
<dbReference type="EMBL" id="KZ852032">
    <property type="protein sequence ID" value="RDH39141.1"/>
    <property type="molecule type" value="Genomic_DNA"/>
</dbReference>
<sequence>MRQKSDWLGLALEDGGSPYYKRGRGDRSAIFRIPAGLDCCYSAAERCPVCVRFLSISLGGEVPRGHTGYSSNAPCNAAMQLS</sequence>